<dbReference type="Gene3D" id="1.20.140.150">
    <property type="match status" value="1"/>
</dbReference>
<evidence type="ECO:0000256" key="9">
    <source>
        <dbReference type="ARBA" id="ARBA00023136"/>
    </source>
</evidence>
<evidence type="ECO:0000313" key="12">
    <source>
        <dbReference type="Proteomes" id="UP000694386"/>
    </source>
</evidence>
<dbReference type="InterPro" id="IPR004031">
    <property type="entry name" value="PMP22/EMP/MP20/Claudin"/>
</dbReference>
<dbReference type="InterPro" id="IPR006187">
    <property type="entry name" value="Claudin"/>
</dbReference>
<evidence type="ECO:0000256" key="8">
    <source>
        <dbReference type="ARBA" id="ARBA00022989"/>
    </source>
</evidence>
<dbReference type="GeneTree" id="ENSGT00390000005717"/>
<proteinExistence type="inferred from homology"/>
<keyword evidence="4" id="KW-0796">Tight junction</keyword>
<evidence type="ECO:0000256" key="6">
    <source>
        <dbReference type="ARBA" id="ARBA00022692"/>
    </source>
</evidence>
<dbReference type="Pfam" id="PF13903">
    <property type="entry name" value="Claudin_2"/>
    <property type="match status" value="1"/>
</dbReference>
<reference evidence="11" key="2">
    <citation type="submission" date="2025-09" db="UniProtKB">
        <authorList>
            <consortium name="Ensembl"/>
        </authorList>
    </citation>
    <scope>IDENTIFICATION</scope>
</reference>
<reference evidence="11" key="1">
    <citation type="submission" date="2025-08" db="UniProtKB">
        <authorList>
            <consortium name="Ensembl"/>
        </authorList>
    </citation>
    <scope>IDENTIFICATION</scope>
</reference>
<dbReference type="GO" id="GO:0005198">
    <property type="term" value="F:structural molecule activity"/>
    <property type="evidence" value="ECO:0007669"/>
    <property type="project" value="InterPro"/>
</dbReference>
<evidence type="ECO:0000256" key="10">
    <source>
        <dbReference type="SAM" id="Phobius"/>
    </source>
</evidence>
<feature type="transmembrane region" description="Helical" evidence="10">
    <location>
        <begin position="179"/>
        <end position="205"/>
    </location>
</feature>
<feature type="transmembrane region" description="Helical" evidence="10">
    <location>
        <begin position="95"/>
        <end position="118"/>
    </location>
</feature>
<keyword evidence="5" id="KW-1003">Cell membrane</keyword>
<dbReference type="Ensembl" id="ENSCGRT00001004428.1">
    <property type="protein sequence ID" value="ENSCGRP00001003132.1"/>
    <property type="gene ID" value="ENSCGRG00001003703.1"/>
</dbReference>
<dbReference type="GO" id="GO:0005886">
    <property type="term" value="C:plasma membrane"/>
    <property type="evidence" value="ECO:0007669"/>
    <property type="project" value="UniProtKB-SubCell"/>
</dbReference>
<organism evidence="11 12">
    <name type="scientific">Cricetulus griseus</name>
    <name type="common">Chinese hamster</name>
    <name type="synonym">Cricetulus barabensis griseus</name>
    <dbReference type="NCBI Taxonomy" id="10029"/>
    <lineage>
        <taxon>Eukaryota</taxon>
        <taxon>Metazoa</taxon>
        <taxon>Chordata</taxon>
        <taxon>Craniata</taxon>
        <taxon>Vertebrata</taxon>
        <taxon>Euteleostomi</taxon>
        <taxon>Mammalia</taxon>
        <taxon>Eutheria</taxon>
        <taxon>Euarchontoglires</taxon>
        <taxon>Glires</taxon>
        <taxon>Rodentia</taxon>
        <taxon>Myomorpha</taxon>
        <taxon>Muroidea</taxon>
        <taxon>Cricetidae</taxon>
        <taxon>Cricetinae</taxon>
        <taxon>Cricetulus</taxon>
    </lineage>
</organism>
<keyword evidence="6 10" id="KW-0812">Transmembrane</keyword>
<comment type="similarity">
    <text evidence="3">Belongs to the claudin family.</text>
</comment>
<evidence type="ECO:0000256" key="5">
    <source>
        <dbReference type="ARBA" id="ARBA00022475"/>
    </source>
</evidence>
<keyword evidence="8 10" id="KW-1133">Transmembrane helix</keyword>
<gene>
    <name evidence="11" type="primary">LOC100752491</name>
</gene>
<keyword evidence="9 10" id="KW-0472">Membrane</keyword>
<keyword evidence="7" id="KW-0965">Cell junction</keyword>
<comment type="subcellular location">
    <subcellularLocation>
        <location evidence="1">Cell junction</location>
        <location evidence="1">Tight junction</location>
    </subcellularLocation>
    <subcellularLocation>
        <location evidence="2">Cell membrane</location>
        <topology evidence="2">Multi-pass membrane protein</topology>
    </subcellularLocation>
</comment>
<dbReference type="AlphaFoldDB" id="A0A8C2LGP7"/>
<dbReference type="GO" id="GO:0005923">
    <property type="term" value="C:bicellular tight junction"/>
    <property type="evidence" value="ECO:0007669"/>
    <property type="project" value="UniProtKB-SubCell"/>
</dbReference>
<evidence type="ECO:0000313" key="11">
    <source>
        <dbReference type="Ensembl" id="ENSCGRP00001003132.1"/>
    </source>
</evidence>
<evidence type="ECO:0000256" key="1">
    <source>
        <dbReference type="ARBA" id="ARBA00004435"/>
    </source>
</evidence>
<sequence>FHIFDVGMVYFTKAARHQIRGLAFSTIAWIMCSASMGLPQWRIWYLEEPVVSYPSMAFVGMWRACICHHADNSSHLRVCHHYSYRDTLVPLDIRVAQHLLLISCILGLIGTACAVFSLQQVYTERPQKNNNSNPFVFSAVLNAIASSFIFLAVMCNYFSVSGKEGIVFLPSFQMPLFPYAQRAGSAMGVASIAAIFFLLSAIIFISYCPTSEREMLPDV</sequence>
<protein>
    <submittedName>
        <fullName evidence="11">Claudin-34-like</fullName>
    </submittedName>
</protein>
<feature type="transmembrane region" description="Helical" evidence="10">
    <location>
        <begin position="139"/>
        <end position="159"/>
    </location>
</feature>
<evidence type="ECO:0000256" key="4">
    <source>
        <dbReference type="ARBA" id="ARBA00022427"/>
    </source>
</evidence>
<accession>A0A8C2LGP7</accession>
<evidence type="ECO:0000256" key="2">
    <source>
        <dbReference type="ARBA" id="ARBA00004651"/>
    </source>
</evidence>
<evidence type="ECO:0000256" key="3">
    <source>
        <dbReference type="ARBA" id="ARBA00008295"/>
    </source>
</evidence>
<feature type="transmembrane region" description="Helical" evidence="10">
    <location>
        <begin position="21"/>
        <end position="41"/>
    </location>
</feature>
<dbReference type="PANTHER" id="PTHR12002">
    <property type="entry name" value="CLAUDIN"/>
    <property type="match status" value="1"/>
</dbReference>
<dbReference type="Proteomes" id="UP000694386">
    <property type="component" value="Unplaced"/>
</dbReference>
<evidence type="ECO:0000256" key="7">
    <source>
        <dbReference type="ARBA" id="ARBA00022949"/>
    </source>
</evidence>
<name>A0A8C2LGP7_CRIGR</name>